<keyword evidence="1" id="KW-1133">Transmembrane helix</keyword>
<dbReference type="NCBIfam" id="NF038304">
    <property type="entry name" value="EPS_HpsC"/>
    <property type="match status" value="1"/>
</dbReference>
<dbReference type="InterPro" id="IPR045584">
    <property type="entry name" value="Pilin-like"/>
</dbReference>
<keyword evidence="1" id="KW-0812">Transmembrane</keyword>
<proteinExistence type="predicted"/>
<gene>
    <name evidence="2" type="ORF">B6N60_04955</name>
</gene>
<accession>A0A975TCL2</accession>
<name>A0A975TCL2_9NOST</name>
<dbReference type="KEGG" id="rsin:B6N60_04955"/>
<dbReference type="EMBL" id="CP021056">
    <property type="protein sequence ID" value="QXE26224.1"/>
    <property type="molecule type" value="Genomic_DNA"/>
</dbReference>
<dbReference type="AlphaFoldDB" id="A0A975TCL2"/>
<dbReference type="NCBIfam" id="TIGR02532">
    <property type="entry name" value="IV_pilin_GFxxxE"/>
    <property type="match status" value="1"/>
</dbReference>
<dbReference type="InterPro" id="IPR012902">
    <property type="entry name" value="N_methyl_site"/>
</dbReference>
<organism evidence="2 3">
    <name type="scientific">Richelia sinica FACHB-800</name>
    <dbReference type="NCBI Taxonomy" id="1357546"/>
    <lineage>
        <taxon>Bacteria</taxon>
        <taxon>Bacillati</taxon>
        <taxon>Cyanobacteriota</taxon>
        <taxon>Cyanophyceae</taxon>
        <taxon>Nostocales</taxon>
        <taxon>Nostocaceae</taxon>
        <taxon>Richelia</taxon>
    </lineage>
</organism>
<evidence type="ECO:0000313" key="3">
    <source>
        <dbReference type="Proteomes" id="UP000683511"/>
    </source>
</evidence>
<evidence type="ECO:0000256" key="1">
    <source>
        <dbReference type="SAM" id="Phobius"/>
    </source>
</evidence>
<dbReference type="RefSeq" id="WP_190606466.1">
    <property type="nucleotide sequence ID" value="NZ_CP021056.1"/>
</dbReference>
<dbReference type="Pfam" id="PF07963">
    <property type="entry name" value="N_methyl"/>
    <property type="match status" value="1"/>
</dbReference>
<dbReference type="Proteomes" id="UP000683511">
    <property type="component" value="Chromosome"/>
</dbReference>
<evidence type="ECO:0008006" key="4">
    <source>
        <dbReference type="Google" id="ProtNLM"/>
    </source>
</evidence>
<keyword evidence="3" id="KW-1185">Reference proteome</keyword>
<protein>
    <recommendedName>
        <fullName evidence="4">Prepilin-type N-terminal cleavage/methylation domain-containing protein</fullName>
    </recommendedName>
</protein>
<dbReference type="SUPFAM" id="SSF54523">
    <property type="entry name" value="Pili subunits"/>
    <property type="match status" value="1"/>
</dbReference>
<reference evidence="2" key="1">
    <citation type="submission" date="2017-04" db="EMBL/GenBank/DDBJ databases">
        <title>Genome deletions in a multicellular cyanobacterial endosymbiont for morphological adaptation in marine diatoms.</title>
        <authorList>
            <person name="Wang Y."/>
            <person name="Gao H."/>
            <person name="Li R."/>
            <person name="Xu X."/>
        </authorList>
    </citation>
    <scope>NUCLEOTIDE SEQUENCE</scope>
    <source>
        <strain evidence="2">FACHB 800</strain>
    </source>
</reference>
<keyword evidence="1" id="KW-0472">Membrane</keyword>
<evidence type="ECO:0000313" key="2">
    <source>
        <dbReference type="EMBL" id="QXE26224.1"/>
    </source>
</evidence>
<feature type="transmembrane region" description="Helical" evidence="1">
    <location>
        <begin position="31"/>
        <end position="53"/>
    </location>
</feature>
<sequence>MINILHFLLKSNKAKKNQIITSENGFTLIELLIALAIAFLIITPMLGFMISVLNTDQNEQAKSNAEQELQTALDYISRDLQQALYIYDETGLNAIKSQLPDASATDRVPILVFWKREYVPRAIDAPDGRDDTFVYSLVAYYLIKDSQQPWSKAARIARWQIKDGVSTTSKTSFSNCGTANRYVPGYCPDAGFARFSIEQALSIESGMNQWTKGSAAYNIAPSVLIDYIDQTPINEVPTQDQTKLQPVCPVDQAQPNRWSLITPAQVTSGDLSNITGFYVCVDRASINDSVRSEGVDRPNPTAKIFLRGNGLARLDRQSSSVRKYSKSQDAFFPTASVIIEVQGYLSR</sequence>